<evidence type="ECO:0000313" key="2">
    <source>
        <dbReference type="Proteomes" id="UP001575181"/>
    </source>
</evidence>
<protein>
    <submittedName>
        <fullName evidence="1">Nitroreductase</fullName>
    </submittedName>
</protein>
<dbReference type="SUPFAM" id="SSF55469">
    <property type="entry name" value="FMN-dependent nitroreductase-like"/>
    <property type="match status" value="2"/>
</dbReference>
<dbReference type="NCBIfam" id="NF047509">
    <property type="entry name" value="Rv3131_FMN_oxido"/>
    <property type="match status" value="1"/>
</dbReference>
<name>A0ABV4TT96_9GAMM</name>
<dbReference type="InterPro" id="IPR000415">
    <property type="entry name" value="Nitroreductase-like"/>
</dbReference>
<reference evidence="1 2" key="1">
    <citation type="submission" date="2024-08" db="EMBL/GenBank/DDBJ databases">
        <title>Whole-genome sequencing of halo(alkali)philic microorganisms from hypersaline lakes.</title>
        <authorList>
            <person name="Sorokin D.Y."/>
            <person name="Merkel A.Y."/>
            <person name="Messina E."/>
            <person name="Yakimov M."/>
        </authorList>
    </citation>
    <scope>NUCLEOTIDE SEQUENCE [LARGE SCALE GENOMIC DNA]</scope>
    <source>
        <strain evidence="1 2">Cl-TMA</strain>
    </source>
</reference>
<dbReference type="PANTHER" id="PTHR23026">
    <property type="entry name" value="NADPH NITROREDUCTASE"/>
    <property type="match status" value="1"/>
</dbReference>
<organism evidence="1 2">
    <name type="scientific">Thiohalorhabdus methylotrophus</name>
    <dbReference type="NCBI Taxonomy" id="3242694"/>
    <lineage>
        <taxon>Bacteria</taxon>
        <taxon>Pseudomonadati</taxon>
        <taxon>Pseudomonadota</taxon>
        <taxon>Gammaproteobacteria</taxon>
        <taxon>Thiohalorhabdales</taxon>
        <taxon>Thiohalorhabdaceae</taxon>
        <taxon>Thiohalorhabdus</taxon>
    </lineage>
</organism>
<comment type="caution">
    <text evidence="1">The sequence shown here is derived from an EMBL/GenBank/DDBJ whole genome shotgun (WGS) entry which is preliminary data.</text>
</comment>
<sequence length="344" mass="38399">MGKEAVHSWRVAESDFPRKGSIDEQLRFLLRYAVLAPSSHNSQPWRFRIRDGGVDLFADHSRGLPVVDPNDRELIMSCGAALFHLRVALRHFGLRDAVTLLPDPDRPDWLARVAPGGPHAPEDSDRLLFSALFRRFTHRGAFREAPVPPELTHMLTWMAESEGARLLCLARPEEKEPVAGLVAEGTRRQGASARFRRELSEWVRINDSPRRDGLPGYALGFGRLPSLVGPWMLRWINWGGRQAERDRYWAVNAPVLAVVATDRDDPLCWLAAGQGLAGVLLRAAEDGVQASFLNQPVEIPALRLRLQEVGGVHGMPQVLLRMGFGVEKRAPTPRRPVDEVVDPA</sequence>
<proteinExistence type="predicted"/>
<gene>
    <name evidence="1" type="ORF">ACERLL_02995</name>
</gene>
<dbReference type="RefSeq" id="WP_373654578.1">
    <property type="nucleotide sequence ID" value="NZ_JBGUAW010000002.1"/>
</dbReference>
<accession>A0ABV4TT96</accession>
<dbReference type="PANTHER" id="PTHR23026:SF123">
    <property type="entry name" value="NAD(P)H NITROREDUCTASE RV3131-RELATED"/>
    <property type="match status" value="1"/>
</dbReference>
<dbReference type="Gene3D" id="3.40.109.10">
    <property type="entry name" value="NADH Oxidase"/>
    <property type="match status" value="1"/>
</dbReference>
<dbReference type="Proteomes" id="UP001575181">
    <property type="component" value="Unassembled WGS sequence"/>
</dbReference>
<evidence type="ECO:0000313" key="1">
    <source>
        <dbReference type="EMBL" id="MFA9459791.1"/>
    </source>
</evidence>
<dbReference type="InterPro" id="IPR050627">
    <property type="entry name" value="Nitroreductase/BluB"/>
</dbReference>
<dbReference type="EMBL" id="JBGUAW010000002">
    <property type="protein sequence ID" value="MFA9459791.1"/>
    <property type="molecule type" value="Genomic_DNA"/>
</dbReference>
<keyword evidence="2" id="KW-1185">Reference proteome</keyword>
<dbReference type="Gene3D" id="3.40.109.30">
    <property type="entry name" value="putative nitroreductase (tm1586), domain 2"/>
    <property type="match status" value="1"/>
</dbReference>